<evidence type="ECO:0000256" key="2">
    <source>
        <dbReference type="ARBA" id="ARBA00022448"/>
    </source>
</evidence>
<evidence type="ECO:0000256" key="1">
    <source>
        <dbReference type="ARBA" id="ARBA00004651"/>
    </source>
</evidence>
<feature type="transmembrane region" description="Helical" evidence="8">
    <location>
        <begin position="209"/>
        <end position="228"/>
    </location>
</feature>
<dbReference type="GeneID" id="20709027"/>
<dbReference type="InterPro" id="IPR011701">
    <property type="entry name" value="MFS"/>
</dbReference>
<dbReference type="EMBL" id="DS572711">
    <property type="protein sequence ID" value="EGY16400.1"/>
    <property type="molecule type" value="Genomic_DNA"/>
</dbReference>
<keyword evidence="4 8" id="KW-0812">Transmembrane</keyword>
<dbReference type="OMA" id="VNKPYRT"/>
<gene>
    <name evidence="10" type="ORF">VDAG_07564</name>
</gene>
<feature type="domain" description="Major facilitator superfamily (MFS) profile" evidence="9">
    <location>
        <begin position="55"/>
        <end position="482"/>
    </location>
</feature>
<dbReference type="AlphaFoldDB" id="G2XBY6"/>
<dbReference type="Pfam" id="PF07690">
    <property type="entry name" value="MFS_1"/>
    <property type="match status" value="1"/>
</dbReference>
<evidence type="ECO:0000313" key="10">
    <source>
        <dbReference type="EMBL" id="EGY16400.1"/>
    </source>
</evidence>
<keyword evidence="11" id="KW-1185">Reference proteome</keyword>
<evidence type="ECO:0000256" key="8">
    <source>
        <dbReference type="SAM" id="Phobius"/>
    </source>
</evidence>
<name>G2XBY6_VERDV</name>
<keyword evidence="2" id="KW-0813">Transport</keyword>
<feature type="transmembrane region" description="Helical" evidence="8">
    <location>
        <begin position="121"/>
        <end position="140"/>
    </location>
</feature>
<dbReference type="KEGG" id="vda:VDAG_07564"/>
<keyword evidence="5 8" id="KW-1133">Transmembrane helix</keyword>
<dbReference type="Proteomes" id="UP000001611">
    <property type="component" value="Unassembled WGS sequence"/>
</dbReference>
<dbReference type="InterPro" id="IPR036259">
    <property type="entry name" value="MFS_trans_sf"/>
</dbReference>
<dbReference type="GO" id="GO:0005886">
    <property type="term" value="C:plasma membrane"/>
    <property type="evidence" value="ECO:0007669"/>
    <property type="project" value="UniProtKB-SubCell"/>
</dbReference>
<evidence type="ECO:0000256" key="6">
    <source>
        <dbReference type="ARBA" id="ARBA00023136"/>
    </source>
</evidence>
<evidence type="ECO:0000256" key="4">
    <source>
        <dbReference type="ARBA" id="ARBA00022692"/>
    </source>
</evidence>
<feature type="transmembrane region" description="Helical" evidence="8">
    <location>
        <begin position="324"/>
        <end position="342"/>
    </location>
</feature>
<dbReference type="eggNOG" id="KOG0255">
    <property type="taxonomic scope" value="Eukaryota"/>
</dbReference>
<feature type="transmembrane region" description="Helical" evidence="8">
    <location>
        <begin position="53"/>
        <end position="69"/>
    </location>
</feature>
<organism evidence="10 11">
    <name type="scientific">Verticillium dahliae (strain VdLs.17 / ATCC MYA-4575 / FGSC 10137)</name>
    <name type="common">Verticillium wilt</name>
    <dbReference type="NCBI Taxonomy" id="498257"/>
    <lineage>
        <taxon>Eukaryota</taxon>
        <taxon>Fungi</taxon>
        <taxon>Dikarya</taxon>
        <taxon>Ascomycota</taxon>
        <taxon>Pezizomycotina</taxon>
        <taxon>Sordariomycetes</taxon>
        <taxon>Hypocreomycetidae</taxon>
        <taxon>Glomerellales</taxon>
        <taxon>Plectosphaerellaceae</taxon>
        <taxon>Verticillium</taxon>
    </lineage>
</organism>
<dbReference type="OrthoDB" id="6770063at2759"/>
<dbReference type="SUPFAM" id="SSF103473">
    <property type="entry name" value="MFS general substrate transporter"/>
    <property type="match status" value="1"/>
</dbReference>
<dbReference type="GO" id="GO:0022857">
    <property type="term" value="F:transmembrane transporter activity"/>
    <property type="evidence" value="ECO:0007669"/>
    <property type="project" value="InterPro"/>
</dbReference>
<dbReference type="RefSeq" id="XP_009654764.1">
    <property type="nucleotide sequence ID" value="XM_009656469.1"/>
</dbReference>
<reference evidence="11" key="2">
    <citation type="journal article" date="2011" name="PLoS Pathog.">
        <title>Comparative genomics yields insights into niche adaptation of plant vascular wilt pathogens.</title>
        <authorList>
            <person name="Klosterman S.J."/>
            <person name="Subbarao K.V."/>
            <person name="Kang S."/>
            <person name="Veronese P."/>
            <person name="Gold S.E."/>
            <person name="Thomma B.P.H.J."/>
            <person name="Chen Z."/>
            <person name="Henrissat B."/>
            <person name="Lee Y.-H."/>
            <person name="Park J."/>
            <person name="Garcia-Pedrajas M.D."/>
            <person name="Barbara D.J."/>
            <person name="Anchieta A."/>
            <person name="de Jonge R."/>
            <person name="Santhanam P."/>
            <person name="Maruthachalam K."/>
            <person name="Atallah Z."/>
            <person name="Amyotte S.G."/>
            <person name="Paz Z."/>
            <person name="Inderbitzin P."/>
            <person name="Hayes R.J."/>
            <person name="Heiman D.I."/>
            <person name="Young S."/>
            <person name="Zeng Q."/>
            <person name="Engels R."/>
            <person name="Galagan J."/>
            <person name="Cuomo C.A."/>
            <person name="Dobinson K.F."/>
            <person name="Ma L.-J."/>
        </authorList>
    </citation>
    <scope>NUCLEOTIDE SEQUENCE [LARGE SCALE GENOMIC DNA]</scope>
    <source>
        <strain evidence="11">VdLs.17 / ATCC MYA-4575 / FGSC 10137</strain>
    </source>
</reference>
<feature type="transmembrane region" description="Helical" evidence="8">
    <location>
        <begin position="394"/>
        <end position="417"/>
    </location>
</feature>
<proteinExistence type="inferred from homology"/>
<dbReference type="Gene3D" id="1.20.1250.20">
    <property type="entry name" value="MFS general substrate transporter like domains"/>
    <property type="match status" value="1"/>
</dbReference>
<sequence>MPRRAQILYPQAAVPYASRDIQEATPPLGPNNYVDFRLHDPENPRNFSVGRKWYITIVVVLLATNGNYASSLPSGSLVSLSESFGVSEYVAGLSITVFLLGFCAGPFIFAPLSEFYGRRVVLFATSPIYMAFTFLCAFPPSFASLLVGRFLAGTFIAASISIAPGVLADLWEPDERGNATAVFSLFSWVGPSVGPIVSGFCELKKDWRWAFYTALWFWAAAAIPMLTLPETHAPTIQSQKARCIRAAKIPGYENVTSYAEATSPSLLGIYKIALTRPWCLLIDPISTACAIYMAFVFTLYYMLFSIYPIVFQDMRGWNSGVGQLPLMGSVLGAGLGAVIVSLDTRRRMCRSKSREELPPEDRLLMAMIGGVGFPITMFWFAWTGQFNSIHWSVPTIAGVFLSASLLLIFVALTNYLLDTYQHLASSAVAANIFARSLGSATAPLFTSFMFEALDVGGGGSLIAGVAVLLAPVPFIFYRYGSRIRARSKKWQAAGKAKPHRGAAQDGKETFVRYV</sequence>
<dbReference type="PROSITE" id="PS50850">
    <property type="entry name" value="MFS"/>
    <property type="match status" value="1"/>
</dbReference>
<feature type="transmembrane region" description="Helical" evidence="8">
    <location>
        <begin position="280"/>
        <end position="304"/>
    </location>
</feature>
<feature type="transmembrane region" description="Helical" evidence="8">
    <location>
        <begin position="179"/>
        <end position="197"/>
    </location>
</feature>
<comment type="similarity">
    <text evidence="7">Belongs to the major facilitator superfamily. DHA1 family. Polyamines/proton antiporter (TC 2.A.1.2.16) subfamily.</text>
</comment>
<evidence type="ECO:0000256" key="5">
    <source>
        <dbReference type="ARBA" id="ARBA00022989"/>
    </source>
</evidence>
<reference evidence="10 11" key="1">
    <citation type="submission" date="2008-03" db="EMBL/GenBank/DDBJ databases">
        <title>The Genome Sequence of Verticillium dahliae VdLs.17.</title>
        <authorList>
            <consortium name="The Broad Institute Genome Sequencing Platform"/>
            <person name="Ma L.-J.J."/>
            <person name="Klosterman S.J."/>
            <person name="Subbarao K."/>
            <person name="Dobinson K."/>
            <person name="Veronese P."/>
            <person name="Kang S."/>
            <person name="Gold S.E."/>
            <person name="Young S."/>
            <person name="Jaffe D."/>
            <person name="Gnerre S."/>
            <person name="Berlin A."/>
            <person name="Heiman D."/>
            <person name="Hepburn T."/>
            <person name="Sykes S."/>
            <person name="Alvarado L."/>
            <person name="Kodira C.D."/>
            <person name="Lander E."/>
            <person name="Galagan J."/>
            <person name="Nusbaum C."/>
            <person name="Birren B."/>
        </authorList>
    </citation>
    <scope>NUCLEOTIDE SEQUENCE [LARGE SCALE GENOMIC DNA]</scope>
    <source>
        <strain evidence="11">VdLs.17 / ATCC MYA-4575 / FGSC 10137</strain>
    </source>
</reference>
<dbReference type="PANTHER" id="PTHR23502:SF186">
    <property type="entry name" value="MAJOR FACILITATOR SUPERFAMILY (MFS) PROFILE DOMAIN-CONTAINING PROTEIN"/>
    <property type="match status" value="1"/>
</dbReference>
<evidence type="ECO:0000313" key="11">
    <source>
        <dbReference type="Proteomes" id="UP000001611"/>
    </source>
</evidence>
<keyword evidence="3" id="KW-1003">Cell membrane</keyword>
<feature type="transmembrane region" description="Helical" evidence="8">
    <location>
        <begin position="146"/>
        <end position="167"/>
    </location>
</feature>
<dbReference type="InParanoid" id="G2XBY6"/>
<protein>
    <submittedName>
        <fullName evidence="10">Polyamine transporter 1</fullName>
    </submittedName>
</protein>
<feature type="transmembrane region" description="Helical" evidence="8">
    <location>
        <begin position="89"/>
        <end position="109"/>
    </location>
</feature>
<keyword evidence="6 8" id="KW-0472">Membrane</keyword>
<dbReference type="InterPro" id="IPR020846">
    <property type="entry name" value="MFS_dom"/>
</dbReference>
<evidence type="ECO:0000256" key="3">
    <source>
        <dbReference type="ARBA" id="ARBA00022475"/>
    </source>
</evidence>
<evidence type="ECO:0000256" key="7">
    <source>
        <dbReference type="ARBA" id="ARBA00038459"/>
    </source>
</evidence>
<feature type="transmembrane region" description="Helical" evidence="8">
    <location>
        <begin position="363"/>
        <end position="382"/>
    </location>
</feature>
<evidence type="ECO:0000259" key="9">
    <source>
        <dbReference type="PROSITE" id="PS50850"/>
    </source>
</evidence>
<dbReference type="CDD" id="cd17323">
    <property type="entry name" value="MFS_Tpo1_MDR_like"/>
    <property type="match status" value="1"/>
</dbReference>
<dbReference type="HOGENOM" id="CLU_008455_11_2_1"/>
<feature type="transmembrane region" description="Helical" evidence="8">
    <location>
        <begin position="456"/>
        <end position="479"/>
    </location>
</feature>
<feature type="transmembrane region" description="Helical" evidence="8">
    <location>
        <begin position="429"/>
        <end position="450"/>
    </location>
</feature>
<dbReference type="PANTHER" id="PTHR23502">
    <property type="entry name" value="MAJOR FACILITATOR SUPERFAMILY"/>
    <property type="match status" value="1"/>
</dbReference>
<accession>G2XBY6</accession>
<comment type="subcellular location">
    <subcellularLocation>
        <location evidence="1">Cell membrane</location>
        <topology evidence="1">Multi-pass membrane protein</topology>
    </subcellularLocation>
</comment>